<comment type="caution">
    <text evidence="1">The sequence shown here is derived from an EMBL/GenBank/DDBJ whole genome shotgun (WGS) entry which is preliminary data.</text>
</comment>
<accession>A0A498K855</accession>
<gene>
    <name evidence="1" type="ORF">DVH24_004353</name>
</gene>
<keyword evidence="2" id="KW-1185">Reference proteome</keyword>
<evidence type="ECO:0000313" key="1">
    <source>
        <dbReference type="EMBL" id="RXI03701.1"/>
    </source>
</evidence>
<dbReference type="AlphaFoldDB" id="A0A498K855"/>
<reference evidence="1 2" key="1">
    <citation type="submission" date="2018-10" db="EMBL/GenBank/DDBJ databases">
        <title>A high-quality apple genome assembly.</title>
        <authorList>
            <person name="Hu J."/>
        </authorList>
    </citation>
    <scope>NUCLEOTIDE SEQUENCE [LARGE SCALE GENOMIC DNA]</scope>
    <source>
        <strain evidence="2">cv. HFTH1</strain>
        <tissue evidence="1">Young leaf</tissue>
    </source>
</reference>
<sequence>MMAPIYATRRVWYAGRDGTGWNEAFRPAFGTPKMSGTRRSTGQVFDDFWFHLPPWNGLFHVRGTENFNILGQKCPLYFSKFTASKSYNKP</sequence>
<dbReference type="EMBL" id="RDQH01000329">
    <property type="protein sequence ID" value="RXI03701.1"/>
    <property type="molecule type" value="Genomic_DNA"/>
</dbReference>
<organism evidence="1 2">
    <name type="scientific">Malus domestica</name>
    <name type="common">Apple</name>
    <name type="synonym">Pyrus malus</name>
    <dbReference type="NCBI Taxonomy" id="3750"/>
    <lineage>
        <taxon>Eukaryota</taxon>
        <taxon>Viridiplantae</taxon>
        <taxon>Streptophyta</taxon>
        <taxon>Embryophyta</taxon>
        <taxon>Tracheophyta</taxon>
        <taxon>Spermatophyta</taxon>
        <taxon>Magnoliopsida</taxon>
        <taxon>eudicotyledons</taxon>
        <taxon>Gunneridae</taxon>
        <taxon>Pentapetalae</taxon>
        <taxon>rosids</taxon>
        <taxon>fabids</taxon>
        <taxon>Rosales</taxon>
        <taxon>Rosaceae</taxon>
        <taxon>Amygdaloideae</taxon>
        <taxon>Maleae</taxon>
        <taxon>Malus</taxon>
    </lineage>
</organism>
<proteinExistence type="predicted"/>
<name>A0A498K855_MALDO</name>
<protein>
    <submittedName>
        <fullName evidence="1">Uncharacterized protein</fullName>
    </submittedName>
</protein>
<dbReference type="Proteomes" id="UP000290289">
    <property type="component" value="Chromosome 3"/>
</dbReference>
<evidence type="ECO:0000313" key="2">
    <source>
        <dbReference type="Proteomes" id="UP000290289"/>
    </source>
</evidence>